<dbReference type="Proteomes" id="UP001594351">
    <property type="component" value="Unassembled WGS sequence"/>
</dbReference>
<evidence type="ECO:0000313" key="3">
    <source>
        <dbReference type="Proteomes" id="UP001594351"/>
    </source>
</evidence>
<dbReference type="InterPro" id="IPR041916">
    <property type="entry name" value="Anti_sigma_zinc_sf"/>
</dbReference>
<accession>A0ABV6Z3M1</accession>
<evidence type="ECO:0000259" key="1">
    <source>
        <dbReference type="Pfam" id="PF13490"/>
    </source>
</evidence>
<keyword evidence="3" id="KW-1185">Reference proteome</keyword>
<dbReference type="EMBL" id="JBHPBY010000390">
    <property type="protein sequence ID" value="MFC1852928.1"/>
    <property type="molecule type" value="Genomic_DNA"/>
</dbReference>
<dbReference type="Gene3D" id="1.10.10.1320">
    <property type="entry name" value="Anti-sigma factor, zinc-finger domain"/>
    <property type="match status" value="1"/>
</dbReference>
<proteinExistence type="predicted"/>
<sequence>MNCKEIMKKISEYVDGELNEQDCQSIKEHINNCPACQTFIQSFSNTIELCKDLLKADIPPETRQRLHQRLKEEYQNRSR</sequence>
<feature type="domain" description="Putative zinc-finger" evidence="1">
    <location>
        <begin position="3"/>
        <end position="37"/>
    </location>
</feature>
<organism evidence="2 3">
    <name type="scientific">candidate division CSSED10-310 bacterium</name>
    <dbReference type="NCBI Taxonomy" id="2855610"/>
    <lineage>
        <taxon>Bacteria</taxon>
        <taxon>Bacteria division CSSED10-310</taxon>
    </lineage>
</organism>
<dbReference type="InterPro" id="IPR027383">
    <property type="entry name" value="Znf_put"/>
</dbReference>
<evidence type="ECO:0000313" key="2">
    <source>
        <dbReference type="EMBL" id="MFC1852928.1"/>
    </source>
</evidence>
<gene>
    <name evidence="2" type="ORF">ACFL27_22240</name>
</gene>
<dbReference type="Pfam" id="PF13490">
    <property type="entry name" value="zf-HC2"/>
    <property type="match status" value="1"/>
</dbReference>
<reference evidence="2 3" key="1">
    <citation type="submission" date="2024-09" db="EMBL/GenBank/DDBJ databases">
        <title>Laminarin stimulates single cell rates of sulfate reduction while oxygen inhibits transcriptomic activity in coastal marine sediment.</title>
        <authorList>
            <person name="Lindsay M."/>
            <person name="Orcutt B."/>
            <person name="Emerson D."/>
            <person name="Stepanauskas R."/>
            <person name="D'Angelo T."/>
        </authorList>
    </citation>
    <scope>NUCLEOTIDE SEQUENCE [LARGE SCALE GENOMIC DNA]</scope>
    <source>
        <strain evidence="2">SAG AM-311-K15</strain>
    </source>
</reference>
<comment type="caution">
    <text evidence="2">The sequence shown here is derived from an EMBL/GenBank/DDBJ whole genome shotgun (WGS) entry which is preliminary data.</text>
</comment>
<name>A0ABV6Z3M1_UNCC1</name>
<protein>
    <submittedName>
        <fullName evidence="2">Anti-sigma factor family protein</fullName>
    </submittedName>
</protein>